<evidence type="ECO:0000313" key="2">
    <source>
        <dbReference type="EMBL" id="HGH60766.1"/>
    </source>
</evidence>
<dbReference type="SMART" id="SM00100">
    <property type="entry name" value="cNMP"/>
    <property type="match status" value="1"/>
</dbReference>
<dbReference type="SUPFAM" id="SSF51206">
    <property type="entry name" value="cAMP-binding domain-like"/>
    <property type="match status" value="1"/>
</dbReference>
<dbReference type="PANTHER" id="PTHR24567:SF26">
    <property type="entry name" value="REGULATORY PROTEIN YEIL"/>
    <property type="match status" value="1"/>
</dbReference>
<organism evidence="2">
    <name type="scientific">Desulfomonile tiedjei</name>
    <dbReference type="NCBI Taxonomy" id="2358"/>
    <lineage>
        <taxon>Bacteria</taxon>
        <taxon>Pseudomonadati</taxon>
        <taxon>Thermodesulfobacteriota</taxon>
        <taxon>Desulfomonilia</taxon>
        <taxon>Desulfomonilales</taxon>
        <taxon>Desulfomonilaceae</taxon>
        <taxon>Desulfomonile</taxon>
    </lineage>
</organism>
<dbReference type="Pfam" id="PF00027">
    <property type="entry name" value="cNMP_binding"/>
    <property type="match status" value="1"/>
</dbReference>
<dbReference type="InterPro" id="IPR014710">
    <property type="entry name" value="RmlC-like_jellyroll"/>
</dbReference>
<dbReference type="InterPro" id="IPR050397">
    <property type="entry name" value="Env_Response_Regulators"/>
</dbReference>
<proteinExistence type="predicted"/>
<dbReference type="GO" id="GO:0005829">
    <property type="term" value="C:cytosol"/>
    <property type="evidence" value="ECO:0007669"/>
    <property type="project" value="TreeGrafter"/>
</dbReference>
<dbReference type="PROSITE" id="PS50042">
    <property type="entry name" value="CNMP_BINDING_3"/>
    <property type="match status" value="1"/>
</dbReference>
<evidence type="ECO:0000259" key="1">
    <source>
        <dbReference type="PROSITE" id="PS50042"/>
    </source>
</evidence>
<sequence>MINDIKTFVSEESFDKGAILFRQDDPADYFFILMEGRVELVIGTQGQIDYTVSHPGEIFGLSSMVERERYSADAKCTAPTKVAKIDKKKLTQLLEKYPSDAILFYKHLSQIIMRRLVTTYSAFLSQGEARGLTYGTGQVERDQED</sequence>
<dbReference type="InterPro" id="IPR018490">
    <property type="entry name" value="cNMP-bd_dom_sf"/>
</dbReference>
<name>A0A7C4ARD8_9BACT</name>
<dbReference type="PANTHER" id="PTHR24567">
    <property type="entry name" value="CRP FAMILY TRANSCRIPTIONAL REGULATORY PROTEIN"/>
    <property type="match status" value="1"/>
</dbReference>
<dbReference type="Gene3D" id="2.60.120.10">
    <property type="entry name" value="Jelly Rolls"/>
    <property type="match status" value="1"/>
</dbReference>
<dbReference type="InterPro" id="IPR000595">
    <property type="entry name" value="cNMP-bd_dom"/>
</dbReference>
<dbReference type="CDD" id="cd00038">
    <property type="entry name" value="CAP_ED"/>
    <property type="match status" value="1"/>
</dbReference>
<protein>
    <submittedName>
        <fullName evidence="2">Cyclic nucleotide-binding domain-containing protein</fullName>
    </submittedName>
</protein>
<dbReference type="EMBL" id="DTGT01000178">
    <property type="protein sequence ID" value="HGH60766.1"/>
    <property type="molecule type" value="Genomic_DNA"/>
</dbReference>
<comment type="caution">
    <text evidence="2">The sequence shown here is derived from an EMBL/GenBank/DDBJ whole genome shotgun (WGS) entry which is preliminary data.</text>
</comment>
<dbReference type="GO" id="GO:0003700">
    <property type="term" value="F:DNA-binding transcription factor activity"/>
    <property type="evidence" value="ECO:0007669"/>
    <property type="project" value="TreeGrafter"/>
</dbReference>
<reference evidence="2" key="1">
    <citation type="journal article" date="2020" name="mSystems">
        <title>Genome- and Community-Level Interaction Insights into Carbon Utilization and Element Cycling Functions of Hydrothermarchaeota in Hydrothermal Sediment.</title>
        <authorList>
            <person name="Zhou Z."/>
            <person name="Liu Y."/>
            <person name="Xu W."/>
            <person name="Pan J."/>
            <person name="Luo Z.H."/>
            <person name="Li M."/>
        </authorList>
    </citation>
    <scope>NUCLEOTIDE SEQUENCE [LARGE SCALE GENOMIC DNA]</scope>
    <source>
        <strain evidence="2">SpSt-769</strain>
    </source>
</reference>
<dbReference type="AlphaFoldDB" id="A0A7C4ARD8"/>
<accession>A0A7C4ARD8</accession>
<gene>
    <name evidence="2" type="ORF">ENV54_05650</name>
</gene>
<feature type="domain" description="Cyclic nucleotide-binding" evidence="1">
    <location>
        <begin position="1"/>
        <end position="94"/>
    </location>
</feature>